<dbReference type="AlphaFoldDB" id="L0GQZ5"/>
<dbReference type="PATRIC" id="fig|644801.3.peg.3153"/>
<proteinExistence type="predicted"/>
<dbReference type="Proteomes" id="UP000010820">
    <property type="component" value="Chromosome"/>
</dbReference>
<reference evidence="1 2" key="1">
    <citation type="submission" date="2011-10" db="EMBL/GenBank/DDBJ databases">
        <title>Complete sequence of chromosome of Pseudomonas stutzeri RCH2.</title>
        <authorList>
            <consortium name="US DOE Joint Genome Institute"/>
            <person name="Lucas S."/>
            <person name="Han J."/>
            <person name="Lapidus A."/>
            <person name="Cheng J.-F."/>
            <person name="Goodwin L."/>
            <person name="Pitluck S."/>
            <person name="Peters L."/>
            <person name="Ovchinnikova G."/>
            <person name="Zeytun A."/>
            <person name="Lu M."/>
            <person name="Detter J.C."/>
            <person name="Han C."/>
            <person name="Tapia R."/>
            <person name="Land M."/>
            <person name="Hauser L."/>
            <person name="Kyrpides N."/>
            <person name="Ivanova N."/>
            <person name="Pagani I."/>
            <person name="Chakraborty R."/>
            <person name="Arkin A."/>
            <person name="Dehal P."/>
            <person name="Wall J."/>
            <person name="Hazen T."/>
            <person name="Woyke T."/>
        </authorList>
    </citation>
    <scope>NUCLEOTIDE SEQUENCE [LARGE SCALE GENOMIC DNA]</scope>
    <source>
        <strain evidence="1 2">RCH2</strain>
    </source>
</reference>
<dbReference type="HOGENOM" id="CLU_3295263_0_0_6"/>
<dbReference type="EMBL" id="CP003071">
    <property type="protein sequence ID" value="AGA87734.1"/>
    <property type="molecule type" value="Genomic_DNA"/>
</dbReference>
<accession>L0GQZ5</accession>
<evidence type="ECO:0000313" key="1">
    <source>
        <dbReference type="EMBL" id="AGA87734.1"/>
    </source>
</evidence>
<gene>
    <name evidence="1" type="ORF">Psest_3242</name>
</gene>
<evidence type="ECO:0000313" key="2">
    <source>
        <dbReference type="Proteomes" id="UP000010820"/>
    </source>
</evidence>
<organism evidence="1 2">
    <name type="scientific">Stutzerimonas stutzeri RCH2</name>
    <dbReference type="NCBI Taxonomy" id="644801"/>
    <lineage>
        <taxon>Bacteria</taxon>
        <taxon>Pseudomonadati</taxon>
        <taxon>Pseudomonadota</taxon>
        <taxon>Gammaproteobacteria</taxon>
        <taxon>Pseudomonadales</taxon>
        <taxon>Pseudomonadaceae</taxon>
        <taxon>Stutzerimonas</taxon>
    </lineage>
</organism>
<sequence>MLPLALSHRFSRRVPMSSLNLIERLFANYACAASGALAER</sequence>
<name>L0GQZ5_STUST</name>
<protein>
    <submittedName>
        <fullName evidence="1">Uncharacterized protein</fullName>
    </submittedName>
</protein>
<dbReference type="KEGG" id="psh:Psest_3242"/>